<dbReference type="PANTHER" id="PTHR13477:SF0">
    <property type="entry name" value="LARGE RIBOSOMAL SUBUNIT PROTEIN ML49"/>
    <property type="match status" value="1"/>
</dbReference>
<dbReference type="Gene3D" id="3.30.780.10">
    <property type="entry name" value="SUI1-like domain"/>
    <property type="match status" value="1"/>
</dbReference>
<dbReference type="RefSeq" id="XP_033588509.1">
    <property type="nucleotide sequence ID" value="XM_033731920.1"/>
</dbReference>
<accession>A0A6A6PPD0</accession>
<dbReference type="Pfam" id="PF05046">
    <property type="entry name" value="Img2"/>
    <property type="match status" value="1"/>
</dbReference>
<feature type="region of interest" description="Disordered" evidence="7">
    <location>
        <begin position="31"/>
        <end position="123"/>
    </location>
</feature>
<dbReference type="EMBL" id="MU001637">
    <property type="protein sequence ID" value="KAF2481939.1"/>
    <property type="molecule type" value="Genomic_DNA"/>
</dbReference>
<name>A0A6A6PPD0_9PEZI</name>
<evidence type="ECO:0000256" key="3">
    <source>
        <dbReference type="ARBA" id="ARBA00022980"/>
    </source>
</evidence>
<evidence type="ECO:0000256" key="6">
    <source>
        <dbReference type="ARBA" id="ARBA00035191"/>
    </source>
</evidence>
<keyword evidence="5" id="KW-0687">Ribonucleoprotein</keyword>
<protein>
    <recommendedName>
        <fullName evidence="6">Large ribosomal subunit protein mL49</fullName>
    </recommendedName>
</protein>
<dbReference type="Proteomes" id="UP000799767">
    <property type="component" value="Unassembled WGS sequence"/>
</dbReference>
<evidence type="ECO:0000256" key="2">
    <source>
        <dbReference type="ARBA" id="ARBA00005677"/>
    </source>
</evidence>
<comment type="subcellular location">
    <subcellularLocation>
        <location evidence="1">Mitochondrion</location>
    </subcellularLocation>
</comment>
<keyword evidence="3 8" id="KW-0689">Ribosomal protein</keyword>
<keyword evidence="4" id="KW-0496">Mitochondrion</keyword>
<keyword evidence="9" id="KW-1185">Reference proteome</keyword>
<reference evidence="8" key="1">
    <citation type="journal article" date="2020" name="Stud. Mycol.">
        <title>101 Dothideomycetes genomes: a test case for predicting lifestyles and emergence of pathogens.</title>
        <authorList>
            <person name="Haridas S."/>
            <person name="Albert R."/>
            <person name="Binder M."/>
            <person name="Bloem J."/>
            <person name="Labutti K."/>
            <person name="Salamov A."/>
            <person name="Andreopoulos B."/>
            <person name="Baker S."/>
            <person name="Barry K."/>
            <person name="Bills G."/>
            <person name="Bluhm B."/>
            <person name="Cannon C."/>
            <person name="Castanera R."/>
            <person name="Culley D."/>
            <person name="Daum C."/>
            <person name="Ezra D."/>
            <person name="Gonzalez J."/>
            <person name="Henrissat B."/>
            <person name="Kuo A."/>
            <person name="Liang C."/>
            <person name="Lipzen A."/>
            <person name="Lutzoni F."/>
            <person name="Magnuson J."/>
            <person name="Mondo S."/>
            <person name="Nolan M."/>
            <person name="Ohm R."/>
            <person name="Pangilinan J."/>
            <person name="Park H.-J."/>
            <person name="Ramirez L."/>
            <person name="Alfaro M."/>
            <person name="Sun H."/>
            <person name="Tritt A."/>
            <person name="Yoshinaga Y."/>
            <person name="Zwiers L.-H."/>
            <person name="Turgeon B."/>
            <person name="Goodwin S."/>
            <person name="Spatafora J."/>
            <person name="Crous P."/>
            <person name="Grigoriev I."/>
        </authorList>
    </citation>
    <scope>NUCLEOTIDE SEQUENCE</scope>
    <source>
        <strain evidence="8">CBS 113389</strain>
    </source>
</reference>
<dbReference type="InterPro" id="IPR007740">
    <property type="entry name" value="Ribosomal_mL49"/>
</dbReference>
<sequence length="219" mass="24991">MASLVPILPFLRPLSLPRPSTIQHFLRFSTTTRCQLPRPPTDTKAAPRPARQTQQYTPSHNEDPNLVASRTASPTYPPPSMKSLPRPKLSRASRRTSQPPKQRPYPTRQPSHHQPAPPKLIPEPVAPLPPAECAPNLAYFVTRTRNNELPVYHDSKRGGNMKLTLVRKIDGEVEVLRDQLRARLHLKKEDCIVNPITRQVVMKGHWKPEVANFLRERQF</sequence>
<evidence type="ECO:0000256" key="1">
    <source>
        <dbReference type="ARBA" id="ARBA00004173"/>
    </source>
</evidence>
<dbReference type="OrthoDB" id="19439at2759"/>
<dbReference type="GO" id="GO:0003735">
    <property type="term" value="F:structural constituent of ribosome"/>
    <property type="evidence" value="ECO:0007669"/>
    <property type="project" value="InterPro"/>
</dbReference>
<evidence type="ECO:0000256" key="7">
    <source>
        <dbReference type="SAM" id="MobiDB-lite"/>
    </source>
</evidence>
<dbReference type="AlphaFoldDB" id="A0A6A6PPD0"/>
<dbReference type="PANTHER" id="PTHR13477">
    <property type="entry name" value="MITOCHONDRIAL 39S RIBOSOMAL PROTEIN L49"/>
    <property type="match status" value="1"/>
</dbReference>
<dbReference type="GeneID" id="54472922"/>
<evidence type="ECO:0000313" key="8">
    <source>
        <dbReference type="EMBL" id="KAF2481939.1"/>
    </source>
</evidence>
<evidence type="ECO:0000313" key="9">
    <source>
        <dbReference type="Proteomes" id="UP000799767"/>
    </source>
</evidence>
<proteinExistence type="inferred from homology"/>
<gene>
    <name evidence="8" type="ORF">BDY17DRAFT_268162</name>
</gene>
<comment type="similarity">
    <text evidence="2">Belongs to the mitochondrion-specific ribosomal protein mL49 family.</text>
</comment>
<dbReference type="GO" id="GO:0006412">
    <property type="term" value="P:translation"/>
    <property type="evidence" value="ECO:0007669"/>
    <property type="project" value="InterPro"/>
</dbReference>
<organism evidence="8 9">
    <name type="scientific">Neohortaea acidophila</name>
    <dbReference type="NCBI Taxonomy" id="245834"/>
    <lineage>
        <taxon>Eukaryota</taxon>
        <taxon>Fungi</taxon>
        <taxon>Dikarya</taxon>
        <taxon>Ascomycota</taxon>
        <taxon>Pezizomycotina</taxon>
        <taxon>Dothideomycetes</taxon>
        <taxon>Dothideomycetidae</taxon>
        <taxon>Mycosphaerellales</taxon>
        <taxon>Teratosphaeriaceae</taxon>
        <taxon>Neohortaea</taxon>
    </lineage>
</organism>
<evidence type="ECO:0000256" key="4">
    <source>
        <dbReference type="ARBA" id="ARBA00023128"/>
    </source>
</evidence>
<dbReference type="GO" id="GO:0005762">
    <property type="term" value="C:mitochondrial large ribosomal subunit"/>
    <property type="evidence" value="ECO:0007669"/>
    <property type="project" value="TreeGrafter"/>
</dbReference>
<evidence type="ECO:0000256" key="5">
    <source>
        <dbReference type="ARBA" id="ARBA00023274"/>
    </source>
</evidence>